<dbReference type="GeneID" id="30975272"/>
<dbReference type="Proteomes" id="UP000184546">
    <property type="component" value="Unassembled WGS sequence"/>
</dbReference>
<organism evidence="1 2">
    <name type="scientific">Aspergillus aculeatus (strain ATCC 16872 / CBS 172.66 / WB 5094)</name>
    <dbReference type="NCBI Taxonomy" id="690307"/>
    <lineage>
        <taxon>Eukaryota</taxon>
        <taxon>Fungi</taxon>
        <taxon>Dikarya</taxon>
        <taxon>Ascomycota</taxon>
        <taxon>Pezizomycotina</taxon>
        <taxon>Eurotiomycetes</taxon>
        <taxon>Eurotiomycetidae</taxon>
        <taxon>Eurotiales</taxon>
        <taxon>Aspergillaceae</taxon>
        <taxon>Aspergillus</taxon>
        <taxon>Aspergillus subgen. Circumdati</taxon>
    </lineage>
</organism>
<keyword evidence="2" id="KW-1185">Reference proteome</keyword>
<dbReference type="AlphaFoldDB" id="A0A1L9WSD0"/>
<reference evidence="2" key="1">
    <citation type="journal article" date="2017" name="Genome Biol.">
        <title>Comparative genomics reveals high biological diversity and specific adaptations in the industrially and medically important fungal genus Aspergillus.</title>
        <authorList>
            <person name="de Vries R.P."/>
            <person name="Riley R."/>
            <person name="Wiebenga A."/>
            <person name="Aguilar-Osorio G."/>
            <person name="Amillis S."/>
            <person name="Uchima C.A."/>
            <person name="Anderluh G."/>
            <person name="Asadollahi M."/>
            <person name="Askin M."/>
            <person name="Barry K."/>
            <person name="Battaglia E."/>
            <person name="Bayram O."/>
            <person name="Benocci T."/>
            <person name="Braus-Stromeyer S.A."/>
            <person name="Caldana C."/>
            <person name="Canovas D."/>
            <person name="Cerqueira G.C."/>
            <person name="Chen F."/>
            <person name="Chen W."/>
            <person name="Choi C."/>
            <person name="Clum A."/>
            <person name="Dos Santos R.A."/>
            <person name="Damasio A.R."/>
            <person name="Diallinas G."/>
            <person name="Emri T."/>
            <person name="Fekete E."/>
            <person name="Flipphi M."/>
            <person name="Freyberg S."/>
            <person name="Gallo A."/>
            <person name="Gournas C."/>
            <person name="Habgood R."/>
            <person name="Hainaut M."/>
            <person name="Harispe M.L."/>
            <person name="Henrissat B."/>
            <person name="Hilden K.S."/>
            <person name="Hope R."/>
            <person name="Hossain A."/>
            <person name="Karabika E."/>
            <person name="Karaffa L."/>
            <person name="Karanyi Z."/>
            <person name="Krasevec N."/>
            <person name="Kuo A."/>
            <person name="Kusch H."/>
            <person name="LaButti K."/>
            <person name="Lagendijk E.L."/>
            <person name="Lapidus A."/>
            <person name="Levasseur A."/>
            <person name="Lindquist E."/>
            <person name="Lipzen A."/>
            <person name="Logrieco A.F."/>
            <person name="MacCabe A."/>
            <person name="Maekelae M.R."/>
            <person name="Malavazi I."/>
            <person name="Melin P."/>
            <person name="Meyer V."/>
            <person name="Mielnichuk N."/>
            <person name="Miskei M."/>
            <person name="Molnar A.P."/>
            <person name="Mule G."/>
            <person name="Ngan C.Y."/>
            <person name="Orejas M."/>
            <person name="Orosz E."/>
            <person name="Ouedraogo J.P."/>
            <person name="Overkamp K.M."/>
            <person name="Park H.-S."/>
            <person name="Perrone G."/>
            <person name="Piumi F."/>
            <person name="Punt P.J."/>
            <person name="Ram A.F."/>
            <person name="Ramon A."/>
            <person name="Rauscher S."/>
            <person name="Record E."/>
            <person name="Riano-Pachon D.M."/>
            <person name="Robert V."/>
            <person name="Roehrig J."/>
            <person name="Ruller R."/>
            <person name="Salamov A."/>
            <person name="Salih N.S."/>
            <person name="Samson R.A."/>
            <person name="Sandor E."/>
            <person name="Sanguinetti M."/>
            <person name="Schuetze T."/>
            <person name="Sepcic K."/>
            <person name="Shelest E."/>
            <person name="Sherlock G."/>
            <person name="Sophianopoulou V."/>
            <person name="Squina F.M."/>
            <person name="Sun H."/>
            <person name="Susca A."/>
            <person name="Todd R.B."/>
            <person name="Tsang A."/>
            <person name="Unkles S.E."/>
            <person name="van de Wiele N."/>
            <person name="van Rossen-Uffink D."/>
            <person name="Oliveira J.V."/>
            <person name="Vesth T.C."/>
            <person name="Visser J."/>
            <person name="Yu J.-H."/>
            <person name="Zhou M."/>
            <person name="Andersen M.R."/>
            <person name="Archer D.B."/>
            <person name="Baker S.E."/>
            <person name="Benoit I."/>
            <person name="Brakhage A.A."/>
            <person name="Braus G.H."/>
            <person name="Fischer R."/>
            <person name="Frisvad J.C."/>
            <person name="Goldman G.H."/>
            <person name="Houbraken J."/>
            <person name="Oakley B."/>
            <person name="Pocsi I."/>
            <person name="Scazzocchio C."/>
            <person name="Seiboth B."/>
            <person name="vanKuyk P.A."/>
            <person name="Wortman J."/>
            <person name="Dyer P.S."/>
            <person name="Grigoriev I.V."/>
        </authorList>
    </citation>
    <scope>NUCLEOTIDE SEQUENCE [LARGE SCALE GENOMIC DNA]</scope>
    <source>
        <strain evidence="2">ATCC 16872 / CBS 172.66 / WB 5094</strain>
    </source>
</reference>
<evidence type="ECO:0000313" key="2">
    <source>
        <dbReference type="Proteomes" id="UP000184546"/>
    </source>
</evidence>
<gene>
    <name evidence="1" type="ORF">ASPACDRAFT_44650</name>
</gene>
<dbReference type="EMBL" id="KV878979">
    <property type="protein sequence ID" value="OJJ99022.1"/>
    <property type="molecule type" value="Genomic_DNA"/>
</dbReference>
<sequence length="269" mass="30248">MEPLYGPNPTAAHVAAMAAHILDSFGRIPYLLWGRLAVRLAGGRDRSRNPHLPDSECSFVVDDADLRRAVQVLVSGGFIQCTRRRNCHYRFGIPGSRIIPDLNGAMIPGLLGPPAPLVPYMLSSDPDTVPPRNGDRGSGYWRGLWPVRTLKPNALTAALLDCMLRTYGGLPGVQKGEILVEWLALLVSMIEAAYPPTMRLPPHLRALWRACNSRLIEERWQPIFLTQLVSRNYEHIPHPGAEEENEDDVARRAHFMVSRTQFVNYTRWQ</sequence>
<dbReference type="OrthoDB" id="4499271at2759"/>
<proteinExistence type="predicted"/>
<name>A0A1L9WSD0_ASPA1</name>
<protein>
    <submittedName>
        <fullName evidence="1">Uncharacterized protein</fullName>
    </submittedName>
</protein>
<dbReference type="RefSeq" id="XP_020055362.1">
    <property type="nucleotide sequence ID" value="XM_020201458.1"/>
</dbReference>
<evidence type="ECO:0000313" key="1">
    <source>
        <dbReference type="EMBL" id="OJJ99022.1"/>
    </source>
</evidence>
<accession>A0A1L9WSD0</accession>
<dbReference type="VEuPathDB" id="FungiDB:ASPACDRAFT_44650"/>